<dbReference type="EC" id="3.2.1.6" evidence="4"/>
<protein>
    <recommendedName>
        <fullName evidence="4">endo-1,3(4)-beta-glucanase</fullName>
        <ecNumber evidence="4">3.2.1.6</ecNumber>
    </recommendedName>
</protein>
<keyword evidence="9" id="KW-0326">Glycosidase</keyword>
<sequence>MQILSTLIPSLGLFAQLSSAAYTLKDDYGTSNSFFDKFNFFTDKDPTNGYVSYVDRSTASSGGLINSGNSIYVGVDTNNTASKPGRQSVRLESTSTYNHGLVILDLNHMPGSVCGTWPAFWMLGSSWPNNGEIDIIEGVNDQSSNQFTLHTSDGCSIENTGFSGSVQTSNCYVQASDQSENAGCAITSSSSSSYGDGFNGNGGGVYATEWTGDAINVWVFPNSSVPSDISRGSPNPSGWGTPSARFAGNCDIDSHFNDLQIVFDITFCGDWAGETFSSGTCSSKGSSCESYVQNNPSAFTESYWGINSLKVYQDGSSSKRETHPHAAAHVRHGADEPISDPNAKRDPSYVRPAPRPTWKHRRDRYKHGQ</sequence>
<feature type="compositionally biased region" description="Basic residues" evidence="10">
    <location>
        <begin position="357"/>
        <end position="369"/>
    </location>
</feature>
<dbReference type="EMBL" id="MLKD01000016">
    <property type="protein sequence ID" value="OQE19040.1"/>
    <property type="molecule type" value="Genomic_DNA"/>
</dbReference>
<proteinExistence type="inferred from homology"/>
<dbReference type="Proteomes" id="UP000191285">
    <property type="component" value="Unassembled WGS sequence"/>
</dbReference>
<dbReference type="InterPro" id="IPR000757">
    <property type="entry name" value="Beta-glucanase-like"/>
</dbReference>
<feature type="region of interest" description="Disordered" evidence="10">
    <location>
        <begin position="315"/>
        <end position="369"/>
    </location>
</feature>
<dbReference type="STRING" id="303698.A0A1V6SZ95"/>
<dbReference type="CDD" id="cd02181">
    <property type="entry name" value="GH16_fungal_Lam16A_glucanase"/>
    <property type="match status" value="1"/>
</dbReference>
<accession>A0A1V6SZ95</accession>
<dbReference type="Pfam" id="PF26113">
    <property type="entry name" value="GH16_XgeA"/>
    <property type="match status" value="1"/>
</dbReference>
<evidence type="ECO:0000256" key="3">
    <source>
        <dbReference type="ARBA" id="ARBA00006865"/>
    </source>
</evidence>
<evidence type="ECO:0000256" key="9">
    <source>
        <dbReference type="ARBA" id="ARBA00023295"/>
    </source>
</evidence>
<gene>
    <name evidence="13" type="ORF">PENSTE_c016G10219</name>
</gene>
<dbReference type="PANTHER" id="PTHR10963">
    <property type="entry name" value="GLYCOSYL HYDROLASE-RELATED"/>
    <property type="match status" value="1"/>
</dbReference>
<keyword evidence="6" id="KW-0336">GPI-anchor</keyword>
<evidence type="ECO:0000256" key="4">
    <source>
        <dbReference type="ARBA" id="ARBA00012599"/>
    </source>
</evidence>
<comment type="caution">
    <text evidence="13">The sequence shown here is derived from an EMBL/GenBank/DDBJ whole genome shotgun (WGS) entry which is preliminary data.</text>
</comment>
<keyword evidence="7" id="KW-0378">Hydrolase</keyword>
<evidence type="ECO:0000256" key="8">
    <source>
        <dbReference type="ARBA" id="ARBA00023288"/>
    </source>
</evidence>
<organism evidence="13 14">
    <name type="scientific">Penicillium steckii</name>
    <dbReference type="NCBI Taxonomy" id="303698"/>
    <lineage>
        <taxon>Eukaryota</taxon>
        <taxon>Fungi</taxon>
        <taxon>Dikarya</taxon>
        <taxon>Ascomycota</taxon>
        <taxon>Pezizomycotina</taxon>
        <taxon>Eurotiomycetes</taxon>
        <taxon>Eurotiomycetidae</taxon>
        <taxon>Eurotiales</taxon>
        <taxon>Aspergillaceae</taxon>
        <taxon>Penicillium</taxon>
    </lineage>
</organism>
<keyword evidence="8" id="KW-0449">Lipoprotein</keyword>
<evidence type="ECO:0000259" key="12">
    <source>
        <dbReference type="PROSITE" id="PS51762"/>
    </source>
</evidence>
<dbReference type="GO" id="GO:0009251">
    <property type="term" value="P:glucan catabolic process"/>
    <property type="evidence" value="ECO:0007669"/>
    <property type="project" value="TreeGrafter"/>
</dbReference>
<comment type="similarity">
    <text evidence="3">Belongs to the glycosyl hydrolase 16 family.</text>
</comment>
<feature type="chain" id="PRO_5012031470" description="endo-1,3(4)-beta-glucanase" evidence="11">
    <location>
        <begin position="21"/>
        <end position="369"/>
    </location>
</feature>
<dbReference type="PROSITE" id="PS51762">
    <property type="entry name" value="GH16_2"/>
    <property type="match status" value="1"/>
</dbReference>
<reference evidence="14" key="1">
    <citation type="journal article" date="2017" name="Nat. Microbiol.">
        <title>Global analysis of biosynthetic gene clusters reveals vast potential of secondary metabolite production in Penicillium species.</title>
        <authorList>
            <person name="Nielsen J.C."/>
            <person name="Grijseels S."/>
            <person name="Prigent S."/>
            <person name="Ji B."/>
            <person name="Dainat J."/>
            <person name="Nielsen K.F."/>
            <person name="Frisvad J.C."/>
            <person name="Workman M."/>
            <person name="Nielsen J."/>
        </authorList>
    </citation>
    <scope>NUCLEOTIDE SEQUENCE [LARGE SCALE GENOMIC DNA]</scope>
    <source>
        <strain evidence="14">IBT 24891</strain>
    </source>
</reference>
<dbReference type="GO" id="GO:0052861">
    <property type="term" value="F:endo-1,3(4)-beta-glucanase activity"/>
    <property type="evidence" value="ECO:0007669"/>
    <property type="project" value="UniProtKB-EC"/>
</dbReference>
<dbReference type="OrthoDB" id="192832at2759"/>
<dbReference type="GO" id="GO:0098552">
    <property type="term" value="C:side of membrane"/>
    <property type="evidence" value="ECO:0007669"/>
    <property type="project" value="UniProtKB-KW"/>
</dbReference>
<keyword evidence="6" id="KW-0472">Membrane</keyword>
<evidence type="ECO:0000256" key="2">
    <source>
        <dbReference type="ARBA" id="ARBA00004609"/>
    </source>
</evidence>
<keyword evidence="6" id="KW-0325">Glycoprotein</keyword>
<dbReference type="AlphaFoldDB" id="A0A1V6SZ95"/>
<feature type="domain" description="GH16" evidence="12">
    <location>
        <begin position="25"/>
        <end position="280"/>
    </location>
</feature>
<name>A0A1V6SZ95_9EURO</name>
<dbReference type="GO" id="GO:0005886">
    <property type="term" value="C:plasma membrane"/>
    <property type="evidence" value="ECO:0007669"/>
    <property type="project" value="UniProtKB-SubCell"/>
</dbReference>
<keyword evidence="5" id="KW-1003">Cell membrane</keyword>
<evidence type="ECO:0000256" key="1">
    <source>
        <dbReference type="ARBA" id="ARBA00000124"/>
    </source>
</evidence>
<keyword evidence="11" id="KW-0732">Signal</keyword>
<dbReference type="SUPFAM" id="SSF49899">
    <property type="entry name" value="Concanavalin A-like lectins/glucanases"/>
    <property type="match status" value="1"/>
</dbReference>
<evidence type="ECO:0000256" key="5">
    <source>
        <dbReference type="ARBA" id="ARBA00022475"/>
    </source>
</evidence>
<dbReference type="InterPro" id="IPR050546">
    <property type="entry name" value="Glycosyl_Hydrlase_16"/>
</dbReference>
<evidence type="ECO:0000256" key="6">
    <source>
        <dbReference type="ARBA" id="ARBA00022622"/>
    </source>
</evidence>
<dbReference type="PANTHER" id="PTHR10963:SF24">
    <property type="entry name" value="GLYCOSIDASE C21B10.07-RELATED"/>
    <property type="match status" value="1"/>
</dbReference>
<evidence type="ECO:0000256" key="7">
    <source>
        <dbReference type="ARBA" id="ARBA00022801"/>
    </source>
</evidence>
<evidence type="ECO:0000256" key="11">
    <source>
        <dbReference type="SAM" id="SignalP"/>
    </source>
</evidence>
<dbReference type="Gene3D" id="2.60.120.200">
    <property type="match status" value="1"/>
</dbReference>
<evidence type="ECO:0000256" key="10">
    <source>
        <dbReference type="SAM" id="MobiDB-lite"/>
    </source>
</evidence>
<comment type="subcellular location">
    <subcellularLocation>
        <location evidence="2">Cell membrane</location>
        <topology evidence="2">Lipid-anchor</topology>
        <topology evidence="2">GPI-anchor</topology>
    </subcellularLocation>
</comment>
<evidence type="ECO:0000313" key="14">
    <source>
        <dbReference type="Proteomes" id="UP000191285"/>
    </source>
</evidence>
<dbReference type="FunFam" id="2.60.120.200:FF:000114">
    <property type="entry name" value="Probable endo-1,3(4)-beta-glucanase NFIA_089530"/>
    <property type="match status" value="1"/>
</dbReference>
<comment type="catalytic activity">
    <reaction evidence="1">
        <text>Endohydrolysis of (1-&gt;3)- or (1-&gt;4)-linkages in beta-D-glucans when the glucose residue whose reducing group is involved in the linkage to be hydrolyzed is itself substituted at C-3.</text>
        <dbReference type="EC" id="3.2.1.6"/>
    </reaction>
</comment>
<keyword evidence="14" id="KW-1185">Reference proteome</keyword>
<dbReference type="InterPro" id="IPR013320">
    <property type="entry name" value="ConA-like_dom_sf"/>
</dbReference>
<evidence type="ECO:0000313" key="13">
    <source>
        <dbReference type="EMBL" id="OQE19040.1"/>
    </source>
</evidence>
<feature type="signal peptide" evidence="11">
    <location>
        <begin position="1"/>
        <end position="20"/>
    </location>
</feature>